<feature type="non-terminal residue" evidence="1">
    <location>
        <position position="49"/>
    </location>
</feature>
<dbReference type="Proteomes" id="UP000236594">
    <property type="component" value="Unassembled WGS sequence"/>
</dbReference>
<organism evidence="1 2">
    <name type="scientific">Chryseobacterium phosphatilyticum</name>
    <dbReference type="NCBI Taxonomy" id="475075"/>
    <lineage>
        <taxon>Bacteria</taxon>
        <taxon>Pseudomonadati</taxon>
        <taxon>Bacteroidota</taxon>
        <taxon>Flavobacteriia</taxon>
        <taxon>Flavobacteriales</taxon>
        <taxon>Weeksellaceae</taxon>
        <taxon>Chryseobacterium group</taxon>
        <taxon>Chryseobacterium</taxon>
    </lineage>
</organism>
<gene>
    <name evidence="1" type="ORF">C1631_023490</name>
</gene>
<reference evidence="1 2" key="1">
    <citation type="submission" date="2018-04" db="EMBL/GenBank/DDBJ databases">
        <title>Draft Genome Sequence of Phosphate-Solubilizing Chryseobacterium sp. ISE14 that is a Biocontrol and Plant Growth-Promoting Rhizobacterium Isolated from Cucumber.</title>
        <authorList>
            <person name="Jeong J.-J."/>
            <person name="Sang M.K."/>
            <person name="Choi I.-G."/>
            <person name="Kim K.D."/>
        </authorList>
    </citation>
    <scope>NUCLEOTIDE SEQUENCE [LARGE SCALE GENOMIC DNA]</scope>
    <source>
        <strain evidence="1 2">ISE14</strain>
    </source>
</reference>
<name>A0A316WGW4_9FLAO</name>
<sequence length="49" mass="5599">MATITTGDGTEIFYKDWGPKDAQPIMFHHGWPLSSDDWDAQMLFFAHQG</sequence>
<dbReference type="InterPro" id="IPR029058">
    <property type="entry name" value="AB_hydrolase_fold"/>
</dbReference>
<accession>A0A316WGW4</accession>
<dbReference type="SUPFAM" id="SSF53474">
    <property type="entry name" value="alpha/beta-Hydrolases"/>
    <property type="match status" value="1"/>
</dbReference>
<proteinExistence type="predicted"/>
<dbReference type="EMBL" id="PPED02000070">
    <property type="protein sequence ID" value="PWN58308.1"/>
    <property type="molecule type" value="Genomic_DNA"/>
</dbReference>
<dbReference type="OrthoDB" id="9780932at2"/>
<evidence type="ECO:0000313" key="2">
    <source>
        <dbReference type="Proteomes" id="UP000236594"/>
    </source>
</evidence>
<dbReference type="Gene3D" id="3.40.50.1820">
    <property type="entry name" value="alpha/beta hydrolase"/>
    <property type="match status" value="1"/>
</dbReference>
<dbReference type="AlphaFoldDB" id="A0A316WGW4"/>
<keyword evidence="1" id="KW-0378">Hydrolase</keyword>
<dbReference type="GO" id="GO:0016787">
    <property type="term" value="F:hydrolase activity"/>
    <property type="evidence" value="ECO:0007669"/>
    <property type="project" value="UniProtKB-KW"/>
</dbReference>
<evidence type="ECO:0000313" key="1">
    <source>
        <dbReference type="EMBL" id="PWN58308.1"/>
    </source>
</evidence>
<protein>
    <submittedName>
        <fullName evidence="1">Alpha/beta hydrolase</fullName>
    </submittedName>
</protein>
<comment type="caution">
    <text evidence="1">The sequence shown here is derived from an EMBL/GenBank/DDBJ whole genome shotgun (WGS) entry which is preliminary data.</text>
</comment>
<keyword evidence="2" id="KW-1185">Reference proteome</keyword>